<evidence type="ECO:0000313" key="1">
    <source>
        <dbReference type="EMBL" id="CAC5419784.1"/>
    </source>
</evidence>
<reference evidence="1 2" key="1">
    <citation type="submission" date="2020-06" db="EMBL/GenBank/DDBJ databases">
        <authorList>
            <person name="Li R."/>
            <person name="Bekaert M."/>
        </authorList>
    </citation>
    <scope>NUCLEOTIDE SEQUENCE [LARGE SCALE GENOMIC DNA]</scope>
    <source>
        <strain evidence="2">wild</strain>
    </source>
</reference>
<protein>
    <submittedName>
        <fullName evidence="1">Uncharacterized protein</fullName>
    </submittedName>
</protein>
<dbReference type="AlphaFoldDB" id="A0A6J8EGN4"/>
<proteinExistence type="predicted"/>
<accession>A0A6J8EGN4</accession>
<gene>
    <name evidence="1" type="ORF">MCOR_52080</name>
</gene>
<evidence type="ECO:0000313" key="2">
    <source>
        <dbReference type="Proteomes" id="UP000507470"/>
    </source>
</evidence>
<name>A0A6J8EGN4_MYTCO</name>
<keyword evidence="2" id="KW-1185">Reference proteome</keyword>
<dbReference type="EMBL" id="CACVKT020009053">
    <property type="protein sequence ID" value="CAC5419784.1"/>
    <property type="molecule type" value="Genomic_DNA"/>
</dbReference>
<dbReference type="SUPFAM" id="SSF63825">
    <property type="entry name" value="YWTD domain"/>
    <property type="match status" value="1"/>
</dbReference>
<organism evidence="1 2">
    <name type="scientific">Mytilus coruscus</name>
    <name type="common">Sea mussel</name>
    <dbReference type="NCBI Taxonomy" id="42192"/>
    <lineage>
        <taxon>Eukaryota</taxon>
        <taxon>Metazoa</taxon>
        <taxon>Spiralia</taxon>
        <taxon>Lophotrochozoa</taxon>
        <taxon>Mollusca</taxon>
        <taxon>Bivalvia</taxon>
        <taxon>Autobranchia</taxon>
        <taxon>Pteriomorphia</taxon>
        <taxon>Mytilida</taxon>
        <taxon>Mytiloidea</taxon>
        <taxon>Mytilidae</taxon>
        <taxon>Mytilinae</taxon>
        <taxon>Mytilus</taxon>
    </lineage>
</organism>
<dbReference type="Proteomes" id="UP000507470">
    <property type="component" value="Unassembled WGS sequence"/>
</dbReference>
<sequence>MIVCTSKCVFIFVLESDFRCCFIDKISNNENKEDKQNNIQHIPPYKYILPYDKTNHYTRQTSQTTHTTIQHIPPYNTYYHTIQTTHTTIQDKHHKQHTLQYNTYHRTTHTTIQYKQHIPLYKTNITNNTLNTYHRTTHTTINKQHIPLYKTNITNNTHYNTTHTTIQHKQHIPLYKTNITNNTHYNTTHTIVQHILPYNTNNIYHYTRQTSQTTHTTIQHILPYNTNNIYHYTRQTSQTTHTTIQHIPPYNTYYHTTQTTYTTIQDKHHKQHTLQYNTYHPYTTYKQQTYTTIQDKHHKQHTLQYNILHTNIYHYTRQTSQTYNKTHTIQHKQHIQTNTYHYTRQTSQTTHTTIKHIPPYNTYYHTTHTTRKHFVGFCATEGSTGKAAIAEISSEKVLDCLHNSDNDVVVCTVVPEKYRKCDDNHPSILKEPVDICLSDDTSVLYVADRTSTKRNLCEYATFLEITEPEKSNLKTLRQIINRRIEAAGLPRGTKDTVRVLDIGIDAVVPTKLVKVDKELFFVADQKTKSILQVSVKRKVAAYGYDLFGTSLYSISVPNMSGCFGLAYCSNYLYLADHTAGILRLELDSNTVSVILKTGTEICNQPHGIAIVGTELIYSDVGKRAL</sequence>